<dbReference type="OrthoDB" id="9809635at2"/>
<gene>
    <name evidence="3" type="ORF">SAMN05421874_107280</name>
</gene>
<dbReference type="Proteomes" id="UP000198683">
    <property type="component" value="Unassembled WGS sequence"/>
</dbReference>
<dbReference type="PANTHER" id="PTHR43283">
    <property type="entry name" value="BETA-LACTAMASE-RELATED"/>
    <property type="match status" value="1"/>
</dbReference>
<evidence type="ECO:0000313" key="4">
    <source>
        <dbReference type="Proteomes" id="UP000198683"/>
    </source>
</evidence>
<dbReference type="RefSeq" id="WP_090764649.1">
    <property type="nucleotide sequence ID" value="NZ_FNFB01000007.1"/>
</dbReference>
<dbReference type="InterPro" id="IPR001466">
    <property type="entry name" value="Beta-lactam-related"/>
</dbReference>
<keyword evidence="1" id="KW-0378">Hydrolase</keyword>
<reference evidence="3 4" key="1">
    <citation type="submission" date="2016-10" db="EMBL/GenBank/DDBJ databases">
        <authorList>
            <person name="de Groot N.N."/>
        </authorList>
    </citation>
    <scope>NUCLEOTIDE SEQUENCE [LARGE SCALE GENOMIC DNA]</scope>
    <source>
        <strain evidence="3 4">CGMCC 4.5681</strain>
    </source>
</reference>
<dbReference type="PANTHER" id="PTHR43283:SF11">
    <property type="entry name" value="BETA-LACTAMASE-RELATED DOMAIN-CONTAINING PROTEIN"/>
    <property type="match status" value="1"/>
</dbReference>
<protein>
    <submittedName>
        <fullName evidence="3">CubicO group peptidase, beta-lactamase class C family</fullName>
    </submittedName>
</protein>
<evidence type="ECO:0000256" key="1">
    <source>
        <dbReference type="ARBA" id="ARBA00022801"/>
    </source>
</evidence>
<dbReference type="InterPro" id="IPR012338">
    <property type="entry name" value="Beta-lactam/transpept-like"/>
</dbReference>
<dbReference type="AlphaFoldDB" id="A0A1G9BSX4"/>
<proteinExistence type="predicted"/>
<organism evidence="3 4">
    <name type="scientific">Nonomuraea maritima</name>
    <dbReference type="NCBI Taxonomy" id="683260"/>
    <lineage>
        <taxon>Bacteria</taxon>
        <taxon>Bacillati</taxon>
        <taxon>Actinomycetota</taxon>
        <taxon>Actinomycetes</taxon>
        <taxon>Streptosporangiales</taxon>
        <taxon>Streptosporangiaceae</taxon>
        <taxon>Nonomuraea</taxon>
    </lineage>
</organism>
<feature type="domain" description="Beta-lactamase-related" evidence="2">
    <location>
        <begin position="9"/>
        <end position="321"/>
    </location>
</feature>
<name>A0A1G9BSX4_9ACTN</name>
<keyword evidence="4" id="KW-1185">Reference proteome</keyword>
<dbReference type="Gene3D" id="3.40.710.10">
    <property type="entry name" value="DD-peptidase/beta-lactamase superfamily"/>
    <property type="match status" value="1"/>
</dbReference>
<accession>A0A1G9BSX4</accession>
<dbReference type="Pfam" id="PF00144">
    <property type="entry name" value="Beta-lactamase"/>
    <property type="match status" value="1"/>
</dbReference>
<evidence type="ECO:0000313" key="3">
    <source>
        <dbReference type="EMBL" id="SDK42559.1"/>
    </source>
</evidence>
<dbReference type="SUPFAM" id="SSF56601">
    <property type="entry name" value="beta-lactamase/transpeptidase-like"/>
    <property type="match status" value="1"/>
</dbReference>
<dbReference type="InterPro" id="IPR050789">
    <property type="entry name" value="Diverse_Enzym_Activities"/>
</dbReference>
<evidence type="ECO:0000259" key="2">
    <source>
        <dbReference type="Pfam" id="PF00144"/>
    </source>
</evidence>
<dbReference type="STRING" id="683260.SAMN05421874_107280"/>
<sequence>MDDVRESITRLLEQGVREAVFPGAVWAVGDADGMLAWGACGPADPAVPGSAMRRDTVFDIASLTKIITVWAVVGHLWEQQRLPLDDPLGGFWPEVAGRPLGRVTARHLLTHTAGVPLRANLKALYGTDPRTIRDGVLREELHRPPGEAVEYTDRAALILGFLAEHLTATPLDRLAAERIWQPLGMRSTRFGPLPDADRQRCAPTEFDPDTGTHLQGTAHDFSARLLGGVCGIAGAFSTLDDLARFQRHLLTPTPEAGFGDTWITESLQIHTGNLTPRRGLFWHPAPDCDDTYVHYGFTGTALWVSPKQSRWAALLTNKLFYSRERDPLMNIRNAFRQFAF</sequence>
<dbReference type="EMBL" id="FNFB01000007">
    <property type="protein sequence ID" value="SDK42559.1"/>
    <property type="molecule type" value="Genomic_DNA"/>
</dbReference>
<dbReference type="GO" id="GO:0016787">
    <property type="term" value="F:hydrolase activity"/>
    <property type="evidence" value="ECO:0007669"/>
    <property type="project" value="UniProtKB-KW"/>
</dbReference>